<dbReference type="PANTHER" id="PTHR31533">
    <property type="entry name" value="GPI-ANCHORED PROTEIN LLG1-RELATED-RELATED"/>
    <property type="match status" value="1"/>
</dbReference>
<reference evidence="4" key="1">
    <citation type="journal article" date="2008" name="BMC Genomics">
        <title>A conifer genomics resource of 200,000 spruce (Picea spp.) ESTs and 6,464 high-quality, sequence-finished full-length cDNAs for Sitka spruce (Picea sitchensis).</title>
        <authorList>
            <person name="Ralph S.G."/>
            <person name="Chun H.J."/>
            <person name="Kolosova N."/>
            <person name="Cooper D."/>
            <person name="Oddy C."/>
            <person name="Ritland C.E."/>
            <person name="Kirkpatrick R."/>
            <person name="Moore R."/>
            <person name="Barber S."/>
            <person name="Holt R.A."/>
            <person name="Jones S.J."/>
            <person name="Marra M.A."/>
            <person name="Douglas C.J."/>
            <person name="Ritland K."/>
            <person name="Bohlmann J."/>
        </authorList>
    </citation>
    <scope>NUCLEOTIDE SEQUENCE</scope>
    <source>
        <tissue evidence="4">Bark</tissue>
    </source>
</reference>
<dbReference type="EMBL" id="EF081859">
    <property type="protein sequence ID" value="ABK21240.1"/>
    <property type="molecule type" value="mRNA"/>
</dbReference>
<sequence>MQSTPEKYVLMTFCSLTLIYLAFFSPPASAEFLSEVALHQPNVGGRSLLQNLKSCPISFEFQNYTIITSQCKGPNYTREHCCSAFVEFACPFAQYINDQTTDCATTMFSYINVYGKYPPGLFSSFCQGDKNGLPCEAEVPSPSSSENVNASRAHRVLQSFSVFIWIVLVNLLGNLVLTS</sequence>
<protein>
    <recommendedName>
        <fullName evidence="3">GPI-anchored protein LLG1-like domain-containing protein</fullName>
    </recommendedName>
</protein>
<dbReference type="Pfam" id="PF26578">
    <property type="entry name" value="LLG1"/>
    <property type="match status" value="1"/>
</dbReference>
<keyword evidence="2" id="KW-0732">Signal</keyword>
<keyword evidence="1" id="KW-0812">Transmembrane</keyword>
<evidence type="ECO:0000259" key="3">
    <source>
        <dbReference type="Pfam" id="PF26578"/>
    </source>
</evidence>
<feature type="transmembrane region" description="Helical" evidence="1">
    <location>
        <begin position="156"/>
        <end position="177"/>
    </location>
</feature>
<feature type="domain" description="GPI-anchored protein LLG1-like" evidence="3">
    <location>
        <begin position="58"/>
        <end position="133"/>
    </location>
</feature>
<organism evidence="4">
    <name type="scientific">Picea sitchensis</name>
    <name type="common">Sitka spruce</name>
    <name type="synonym">Pinus sitchensis</name>
    <dbReference type="NCBI Taxonomy" id="3332"/>
    <lineage>
        <taxon>Eukaryota</taxon>
        <taxon>Viridiplantae</taxon>
        <taxon>Streptophyta</taxon>
        <taxon>Embryophyta</taxon>
        <taxon>Tracheophyta</taxon>
        <taxon>Spermatophyta</taxon>
        <taxon>Pinopsida</taxon>
        <taxon>Pinidae</taxon>
        <taxon>Conifers I</taxon>
        <taxon>Pinales</taxon>
        <taxon>Pinaceae</taxon>
        <taxon>Picea</taxon>
    </lineage>
</organism>
<evidence type="ECO:0000256" key="2">
    <source>
        <dbReference type="SAM" id="SignalP"/>
    </source>
</evidence>
<keyword evidence="1" id="KW-0472">Membrane</keyword>
<proteinExistence type="evidence at transcript level"/>
<feature type="chain" id="PRO_5002741122" description="GPI-anchored protein LLG1-like domain-containing protein" evidence="2">
    <location>
        <begin position="31"/>
        <end position="179"/>
    </location>
</feature>
<name>A9NKS9_PICSI</name>
<evidence type="ECO:0000256" key="1">
    <source>
        <dbReference type="SAM" id="Phobius"/>
    </source>
</evidence>
<feature type="signal peptide" evidence="2">
    <location>
        <begin position="1"/>
        <end position="30"/>
    </location>
</feature>
<dbReference type="AlphaFoldDB" id="A9NKS9"/>
<keyword evidence="1" id="KW-1133">Transmembrane helix</keyword>
<dbReference type="InterPro" id="IPR058888">
    <property type="entry name" value="LLG1-like"/>
</dbReference>
<dbReference type="InterPro" id="IPR039307">
    <property type="entry name" value="LORELEI-like"/>
</dbReference>
<dbReference type="PANTHER" id="PTHR31533:SF2">
    <property type="entry name" value="GPI-ANCHORED PROTEIN LLG1"/>
    <property type="match status" value="1"/>
</dbReference>
<accession>A9NKS9</accession>
<evidence type="ECO:0000313" key="4">
    <source>
        <dbReference type="EMBL" id="ABK21240.1"/>
    </source>
</evidence>